<feature type="domain" description="DUF5107" evidence="4">
    <location>
        <begin position="44"/>
        <end position="344"/>
    </location>
</feature>
<dbReference type="Pfam" id="PF13424">
    <property type="entry name" value="TPR_12"/>
    <property type="match status" value="1"/>
</dbReference>
<dbReference type="EMBL" id="RJJR01000009">
    <property type="protein sequence ID" value="RNI35789.1"/>
    <property type="molecule type" value="Genomic_DNA"/>
</dbReference>
<organism evidence="5 6">
    <name type="scientific">Hanamia caeni</name>
    <dbReference type="NCBI Taxonomy" id="2294116"/>
    <lineage>
        <taxon>Bacteria</taxon>
        <taxon>Pseudomonadati</taxon>
        <taxon>Bacteroidota</taxon>
        <taxon>Chitinophagia</taxon>
        <taxon>Chitinophagales</taxon>
        <taxon>Chitinophagaceae</taxon>
        <taxon>Hanamia</taxon>
    </lineage>
</organism>
<name>A0A3M9NDD8_9BACT</name>
<feature type="repeat" description="TPR" evidence="3">
    <location>
        <begin position="707"/>
        <end position="740"/>
    </location>
</feature>
<dbReference type="Proteomes" id="UP000267223">
    <property type="component" value="Unassembled WGS sequence"/>
</dbReference>
<evidence type="ECO:0000259" key="4">
    <source>
        <dbReference type="Pfam" id="PF17128"/>
    </source>
</evidence>
<keyword evidence="1" id="KW-0677">Repeat</keyword>
<dbReference type="InterPro" id="IPR033396">
    <property type="entry name" value="DUF5107"/>
</dbReference>
<dbReference type="Pfam" id="PF13181">
    <property type="entry name" value="TPR_8"/>
    <property type="match status" value="1"/>
</dbReference>
<dbReference type="PANTHER" id="PTHR12558">
    <property type="entry name" value="CELL DIVISION CYCLE 16,23,27"/>
    <property type="match status" value="1"/>
</dbReference>
<feature type="repeat" description="TPR" evidence="3">
    <location>
        <begin position="762"/>
        <end position="795"/>
    </location>
</feature>
<evidence type="ECO:0000256" key="2">
    <source>
        <dbReference type="ARBA" id="ARBA00022803"/>
    </source>
</evidence>
<dbReference type="PROSITE" id="PS50005">
    <property type="entry name" value="TPR"/>
    <property type="match status" value="2"/>
</dbReference>
<dbReference type="InterPro" id="IPR019734">
    <property type="entry name" value="TPR_rpt"/>
</dbReference>
<sequence length="1105" mass="128050">MITNEFYVKIWEEEVIIPTYETGKPEKNPMFFERRVYQGSSGVVYPNPIIEKIYDEKKDKKYQAVFLENKYIKIQVLPQLGGRIQMAFDKIGNRHFIYYNKVIKPALVGLCGPWISGGIEFNWPQHHRPSTFDPIDVTIEEFEDGSKTVWVNEVEQMFRTKGMAGFTLYPDKAYVEVKVRLYNKTPFPQSFLWWANPAVKVNDFNQSVFPPDVHAVYDHGRRDVSDFPIATGTYYNVNYSPGTDISRYKNIPVPTSYMAGESKYDFIGSYEHDTQSGMLHVASHHVSTGKKQWTWGNGDFGKSWDRNLTDEDGPYVEIMCGVFTNNQPDFSWIQPNEEKSFEQYFMPYAQIGLVKNASKEAAINVDFSNHEILVKIYVTAEYKNAIITVLLEDSIIEEITTDLSPLKSYQKTITTGVSFFPKQINVIAKGNEGNVLISYQPEEDIDKEKPAPAKAALLPSEIETNDLLFLNGLHLEQYRHATFSPLPYYEEALKRDAGDIRNNNALGLWYLRRGQFAKAEPYFRKAVERLTERNPNPYDGEPYYNLGLCLKLQNNFDEAYKYLYKATWNDAWQHNAFLQLSKIAAIKKDFRNALYLIEKSIDRNYRSHNARHLKAALLRKTGYTEEALRLISDSIKIDPFNYGCLFERYLVVPEDQKKETLEKLRELMRNSLNNYLEYAIDYLQSAMYEEAIALLTVYEERNPDASPLLYYYLGWLHLQLGNKEQAQLYFKKASAASPDYCFPNKLEDKMVLEAAISDHLSAKSLYYLGNYWYANRQYNEAIDCWERSISIDDQFATVHRNLSLACYNKLKDASKSISLLEKAFALNKTDARILMELDQLYKIENYDYRQRLELLEAHLTLVEERDDLYLERITIYNQLHEYEKARQLLSQRKFHPWEGGEGKVILQYLICNIELAKKALAKGSNEDALELLDKLEHYPGNLGEGKLYGTAENDIHYFKGCAYDAMGMNEQAVEEFISAIRGNSEPVQAIFYNDPQPDKIFYQGLAWQKLNNARKANEIFNKLISFGKAHLSDEIKIDYFAVSLPDLLVFDQDLNARNATHCNYMIGLGLLGLKKEELAREYFKKVLDQNINHQGALIHLRMIES</sequence>
<dbReference type="InterPro" id="IPR011990">
    <property type="entry name" value="TPR-like_helical_dom_sf"/>
</dbReference>
<dbReference type="Pfam" id="PF17128">
    <property type="entry name" value="DUF5107"/>
    <property type="match status" value="1"/>
</dbReference>
<gene>
    <name evidence="5" type="ORF">EFY79_12610</name>
</gene>
<dbReference type="PANTHER" id="PTHR12558:SF13">
    <property type="entry name" value="CELL DIVISION CYCLE PROTEIN 27 HOMOLOG"/>
    <property type="match status" value="1"/>
</dbReference>
<proteinExistence type="predicted"/>
<dbReference type="SUPFAM" id="SSF48452">
    <property type="entry name" value="TPR-like"/>
    <property type="match status" value="3"/>
</dbReference>
<evidence type="ECO:0000313" key="6">
    <source>
        <dbReference type="Proteomes" id="UP000267223"/>
    </source>
</evidence>
<comment type="caution">
    <text evidence="5">The sequence shown here is derived from an EMBL/GenBank/DDBJ whole genome shotgun (WGS) entry which is preliminary data.</text>
</comment>
<dbReference type="SMART" id="SM00028">
    <property type="entry name" value="TPR"/>
    <property type="match status" value="9"/>
</dbReference>
<keyword evidence="6" id="KW-1185">Reference proteome</keyword>
<reference evidence="5 6" key="1">
    <citation type="submission" date="2018-11" db="EMBL/GenBank/DDBJ databases">
        <title>Draft genome sequence of Ferruginibacter sp. BO-59.</title>
        <authorList>
            <person name="Im W.T."/>
        </authorList>
    </citation>
    <scope>NUCLEOTIDE SEQUENCE [LARGE SCALE GENOMIC DNA]</scope>
    <source>
        <strain evidence="5 6">BO-59</strain>
    </source>
</reference>
<dbReference type="OrthoDB" id="174931at2"/>
<keyword evidence="2 3" id="KW-0802">TPR repeat</keyword>
<evidence type="ECO:0000313" key="5">
    <source>
        <dbReference type="EMBL" id="RNI35789.1"/>
    </source>
</evidence>
<accession>A0A3M9NDD8</accession>
<dbReference type="Gene3D" id="1.25.40.10">
    <property type="entry name" value="Tetratricopeptide repeat domain"/>
    <property type="match status" value="4"/>
</dbReference>
<evidence type="ECO:0000256" key="3">
    <source>
        <dbReference type="PROSITE-ProRule" id="PRU00339"/>
    </source>
</evidence>
<dbReference type="InterPro" id="IPR013105">
    <property type="entry name" value="TPR_2"/>
</dbReference>
<protein>
    <submittedName>
        <fullName evidence="5">DUF5107 domain-containing protein</fullName>
    </submittedName>
</protein>
<evidence type="ECO:0000256" key="1">
    <source>
        <dbReference type="ARBA" id="ARBA00022737"/>
    </source>
</evidence>
<dbReference type="RefSeq" id="WP_123121069.1">
    <property type="nucleotide sequence ID" value="NZ_RJJR01000009.1"/>
</dbReference>
<dbReference type="Pfam" id="PF07719">
    <property type="entry name" value="TPR_2"/>
    <property type="match status" value="1"/>
</dbReference>
<dbReference type="AlphaFoldDB" id="A0A3M9NDD8"/>